<reference evidence="8 9" key="1">
    <citation type="journal article" date="2017" name="ISME J.">
        <title>Energy and carbon metabolisms in a deep terrestrial subsurface fluid microbial community.</title>
        <authorList>
            <person name="Momper L."/>
            <person name="Jungbluth S.P."/>
            <person name="Lee M.D."/>
            <person name="Amend J.P."/>
        </authorList>
    </citation>
    <scope>NUCLEOTIDE SEQUENCE [LARGE SCALE GENOMIC DNA]</scope>
    <source>
        <strain evidence="8">SURF_17</strain>
    </source>
</reference>
<name>A0A419ETV4_9BACT</name>
<keyword evidence="5" id="KW-0804">Transcription</keyword>
<evidence type="ECO:0000256" key="6">
    <source>
        <dbReference type="PROSITE-ProRule" id="PRU00169"/>
    </source>
</evidence>
<dbReference type="FunFam" id="3.40.50.2300:FF:000001">
    <property type="entry name" value="DNA-binding response regulator PhoB"/>
    <property type="match status" value="1"/>
</dbReference>
<dbReference type="GO" id="GO:0003677">
    <property type="term" value="F:DNA binding"/>
    <property type="evidence" value="ECO:0007669"/>
    <property type="project" value="UniProtKB-KW"/>
</dbReference>
<accession>A0A419ETV4</accession>
<evidence type="ECO:0000256" key="1">
    <source>
        <dbReference type="ARBA" id="ARBA00022553"/>
    </source>
</evidence>
<dbReference type="PROSITE" id="PS50110">
    <property type="entry name" value="RESPONSE_REGULATORY"/>
    <property type="match status" value="1"/>
</dbReference>
<dbReference type="SMART" id="SM00448">
    <property type="entry name" value="REC"/>
    <property type="match status" value="1"/>
</dbReference>
<dbReference type="Pfam" id="PF00072">
    <property type="entry name" value="Response_reg"/>
    <property type="match status" value="1"/>
</dbReference>
<keyword evidence="4 8" id="KW-0238">DNA-binding</keyword>
<keyword evidence="1 6" id="KW-0597">Phosphoprotein</keyword>
<evidence type="ECO:0000259" key="7">
    <source>
        <dbReference type="PROSITE" id="PS50110"/>
    </source>
</evidence>
<organism evidence="8 9">
    <name type="scientific">Candidatus Abyssobacteria bacterium SURF_17</name>
    <dbReference type="NCBI Taxonomy" id="2093361"/>
    <lineage>
        <taxon>Bacteria</taxon>
        <taxon>Pseudomonadati</taxon>
        <taxon>Candidatus Hydrogenedentota</taxon>
        <taxon>Candidatus Abyssobacteria</taxon>
    </lineage>
</organism>
<proteinExistence type="predicted"/>
<sequence length="173" mass="19725">MAAKKTDKPRILIVDDDEDILDITSTFLEAKGYEVGRARSGEEALRDVKTSKPMLVLMDVMMPKMDGFWLCRVLKSDPKYRTIPIIFLTAQDDAQSRIEGQKCGGDDYLAKPFDMDALEVRIKAQLKRLSKDDLVERIEDILEISKPKGFLGKLDLDELTVLLKHLEAKLKRK</sequence>
<evidence type="ECO:0000313" key="9">
    <source>
        <dbReference type="Proteomes" id="UP000285961"/>
    </source>
</evidence>
<keyword evidence="3" id="KW-0805">Transcription regulation</keyword>
<comment type="caution">
    <text evidence="8">The sequence shown here is derived from an EMBL/GenBank/DDBJ whole genome shotgun (WGS) entry which is preliminary data.</text>
</comment>
<evidence type="ECO:0000256" key="2">
    <source>
        <dbReference type="ARBA" id="ARBA00023012"/>
    </source>
</evidence>
<protein>
    <submittedName>
        <fullName evidence="8">DNA-binding response regulator</fullName>
    </submittedName>
</protein>
<dbReference type="EMBL" id="QZKI01000104">
    <property type="protein sequence ID" value="RJP67404.1"/>
    <property type="molecule type" value="Genomic_DNA"/>
</dbReference>
<dbReference type="InterPro" id="IPR001789">
    <property type="entry name" value="Sig_transdc_resp-reg_receiver"/>
</dbReference>
<evidence type="ECO:0000256" key="4">
    <source>
        <dbReference type="ARBA" id="ARBA00023125"/>
    </source>
</evidence>
<dbReference type="SUPFAM" id="SSF52172">
    <property type="entry name" value="CheY-like"/>
    <property type="match status" value="1"/>
</dbReference>
<dbReference type="Proteomes" id="UP000285961">
    <property type="component" value="Unassembled WGS sequence"/>
</dbReference>
<dbReference type="AlphaFoldDB" id="A0A419ETV4"/>
<evidence type="ECO:0000256" key="3">
    <source>
        <dbReference type="ARBA" id="ARBA00023015"/>
    </source>
</evidence>
<dbReference type="Gene3D" id="3.40.50.2300">
    <property type="match status" value="1"/>
</dbReference>
<dbReference type="InterPro" id="IPR050595">
    <property type="entry name" value="Bact_response_regulator"/>
</dbReference>
<feature type="domain" description="Response regulatory" evidence="7">
    <location>
        <begin position="10"/>
        <end position="126"/>
    </location>
</feature>
<evidence type="ECO:0000256" key="5">
    <source>
        <dbReference type="ARBA" id="ARBA00023163"/>
    </source>
</evidence>
<feature type="modified residue" description="4-aspartylphosphate" evidence="6">
    <location>
        <position position="59"/>
    </location>
</feature>
<keyword evidence="2" id="KW-0902">Two-component regulatory system</keyword>
<gene>
    <name evidence="8" type="ORF">C4532_14655</name>
</gene>
<dbReference type="GO" id="GO:0000160">
    <property type="term" value="P:phosphorelay signal transduction system"/>
    <property type="evidence" value="ECO:0007669"/>
    <property type="project" value="UniProtKB-KW"/>
</dbReference>
<dbReference type="PANTHER" id="PTHR44591">
    <property type="entry name" value="STRESS RESPONSE REGULATOR PROTEIN 1"/>
    <property type="match status" value="1"/>
</dbReference>
<evidence type="ECO:0000313" key="8">
    <source>
        <dbReference type="EMBL" id="RJP67404.1"/>
    </source>
</evidence>
<dbReference type="PANTHER" id="PTHR44591:SF3">
    <property type="entry name" value="RESPONSE REGULATORY DOMAIN-CONTAINING PROTEIN"/>
    <property type="match status" value="1"/>
</dbReference>
<dbReference type="InterPro" id="IPR011006">
    <property type="entry name" value="CheY-like_superfamily"/>
</dbReference>